<organism evidence="2 3">
    <name type="scientific">Globodera pallida</name>
    <name type="common">Potato cyst nematode worm</name>
    <name type="synonym">Heterodera pallida</name>
    <dbReference type="NCBI Taxonomy" id="36090"/>
    <lineage>
        <taxon>Eukaryota</taxon>
        <taxon>Metazoa</taxon>
        <taxon>Ecdysozoa</taxon>
        <taxon>Nematoda</taxon>
        <taxon>Chromadorea</taxon>
        <taxon>Rhabditida</taxon>
        <taxon>Tylenchina</taxon>
        <taxon>Tylenchomorpha</taxon>
        <taxon>Tylenchoidea</taxon>
        <taxon>Heteroderidae</taxon>
        <taxon>Heteroderinae</taxon>
        <taxon>Globodera</taxon>
    </lineage>
</organism>
<sequence>MKFAAFGLVFLVCLVCRLHGQPRGLVIITDMEPDDRIALAMVAASKLA</sequence>
<name>A0A183CRJ4_GLOPA</name>
<dbReference type="AlphaFoldDB" id="A0A183CRJ4"/>
<dbReference type="Proteomes" id="UP000050741">
    <property type="component" value="Unassembled WGS sequence"/>
</dbReference>
<proteinExistence type="predicted"/>
<keyword evidence="1" id="KW-0732">Signal</keyword>
<reference evidence="3" key="2">
    <citation type="submission" date="2016-06" db="UniProtKB">
        <authorList>
            <consortium name="WormBaseParasite"/>
        </authorList>
    </citation>
    <scope>IDENTIFICATION</scope>
</reference>
<reference evidence="2" key="1">
    <citation type="submission" date="2014-05" db="EMBL/GenBank/DDBJ databases">
        <title>The genome and life-stage specific transcriptomes of Globodera pallida elucidate key aspects of plant parasitism by a cyst nematode.</title>
        <authorList>
            <person name="Cotton J.A."/>
            <person name="Lilley C.J."/>
            <person name="Jones L.M."/>
            <person name="Kikuchi T."/>
            <person name="Reid A.J."/>
            <person name="Thorpe P."/>
            <person name="Tsai I.J."/>
            <person name="Beasley H."/>
            <person name="Blok V."/>
            <person name="Cock P.J.A."/>
            <person name="Van den Akker S.E."/>
            <person name="Holroyd N."/>
            <person name="Hunt M."/>
            <person name="Mantelin S."/>
            <person name="Naghra H."/>
            <person name="Pain A."/>
            <person name="Palomares-Rius J.E."/>
            <person name="Zarowiecki M."/>
            <person name="Berriman M."/>
            <person name="Jones J.T."/>
            <person name="Urwin P.E."/>
        </authorList>
    </citation>
    <scope>NUCLEOTIDE SEQUENCE [LARGE SCALE GENOMIC DNA]</scope>
    <source>
        <strain evidence="2">Lindley</strain>
    </source>
</reference>
<feature type="chain" id="PRO_5008147898" evidence="1">
    <location>
        <begin position="21"/>
        <end position="48"/>
    </location>
</feature>
<keyword evidence="2" id="KW-1185">Reference proteome</keyword>
<accession>A0A183CRJ4</accession>
<evidence type="ECO:0000256" key="1">
    <source>
        <dbReference type="SAM" id="SignalP"/>
    </source>
</evidence>
<evidence type="ECO:0000313" key="3">
    <source>
        <dbReference type="WBParaSite" id="GPLIN_001550200"/>
    </source>
</evidence>
<protein>
    <submittedName>
        <fullName evidence="3">Secreted protein</fullName>
    </submittedName>
</protein>
<dbReference type="WBParaSite" id="GPLIN_001550200">
    <property type="protein sequence ID" value="GPLIN_001550200"/>
    <property type="gene ID" value="GPLIN_001550200"/>
</dbReference>
<evidence type="ECO:0000313" key="2">
    <source>
        <dbReference type="Proteomes" id="UP000050741"/>
    </source>
</evidence>
<feature type="signal peptide" evidence="1">
    <location>
        <begin position="1"/>
        <end position="20"/>
    </location>
</feature>